<feature type="compositionally biased region" description="Basic and acidic residues" evidence="8">
    <location>
        <begin position="266"/>
        <end position="279"/>
    </location>
</feature>
<evidence type="ECO:0000256" key="4">
    <source>
        <dbReference type="ARBA" id="ARBA00023204"/>
    </source>
</evidence>
<evidence type="ECO:0000256" key="2">
    <source>
        <dbReference type="ARBA" id="ARBA00022763"/>
    </source>
</evidence>
<evidence type="ECO:0000313" key="10">
    <source>
        <dbReference type="EMBL" id="JAI16447.1"/>
    </source>
</evidence>
<evidence type="ECO:0000256" key="6">
    <source>
        <dbReference type="ARBA" id="ARBA00025747"/>
    </source>
</evidence>
<protein>
    <recommendedName>
        <fullName evidence="7">Non-homologous end-joining factor 1</fullName>
    </recommendedName>
</protein>
<evidence type="ECO:0000256" key="8">
    <source>
        <dbReference type="SAM" id="MobiDB-lite"/>
    </source>
</evidence>
<evidence type="ECO:0000256" key="5">
    <source>
        <dbReference type="ARBA" id="ARBA00023242"/>
    </source>
</evidence>
<comment type="similarity">
    <text evidence="6">Belongs to the XRCC4-XLF family. XLF subfamily.</text>
</comment>
<name>A0A0K8TPX0_TABBR</name>
<dbReference type="PANTHER" id="PTHR32235:SF1">
    <property type="entry name" value="NON-HOMOLOGOUS END-JOINING FACTOR 1"/>
    <property type="match status" value="1"/>
</dbReference>
<evidence type="ECO:0000259" key="9">
    <source>
        <dbReference type="Pfam" id="PF09302"/>
    </source>
</evidence>
<organism evidence="10">
    <name type="scientific">Tabanus bromius</name>
    <name type="common">Band-eyed brown horse fly</name>
    <dbReference type="NCBI Taxonomy" id="304241"/>
    <lineage>
        <taxon>Eukaryota</taxon>
        <taxon>Metazoa</taxon>
        <taxon>Ecdysozoa</taxon>
        <taxon>Arthropoda</taxon>
        <taxon>Hexapoda</taxon>
        <taxon>Insecta</taxon>
        <taxon>Pterygota</taxon>
        <taxon>Neoptera</taxon>
        <taxon>Endopterygota</taxon>
        <taxon>Diptera</taxon>
        <taxon>Brachycera</taxon>
        <taxon>Tabanomorpha</taxon>
        <taxon>Tabanoidea</taxon>
        <taxon>Tabanidae</taxon>
        <taxon>Tabanus</taxon>
    </lineage>
</organism>
<dbReference type="GO" id="GO:0045027">
    <property type="term" value="F:DNA end binding"/>
    <property type="evidence" value="ECO:0007669"/>
    <property type="project" value="TreeGrafter"/>
</dbReference>
<feature type="domain" description="XLF-like N-terminal" evidence="9">
    <location>
        <begin position="8"/>
        <end position="108"/>
    </location>
</feature>
<keyword evidence="5" id="KW-0539">Nucleus</keyword>
<dbReference type="Gene3D" id="2.170.210.10">
    <property type="entry name" value="DNA double-strand break repair and VJ recombination XRCC4, N-terminal"/>
    <property type="match status" value="1"/>
</dbReference>
<reference evidence="10" key="1">
    <citation type="journal article" date="2015" name="Insect Biochem. Mol. Biol.">
        <title>An insight into the sialome of the horse fly, Tabanus bromius.</title>
        <authorList>
            <person name="Ribeiro J.M."/>
            <person name="Kazimirova M."/>
            <person name="Takac P."/>
            <person name="Andersen J.F."/>
            <person name="Francischetti I.M."/>
        </authorList>
    </citation>
    <scope>NUCLEOTIDE SEQUENCE</scope>
</reference>
<dbReference type="AlphaFoldDB" id="A0A0K8TPX0"/>
<feature type="non-terminal residue" evidence="10">
    <location>
        <position position="1"/>
    </location>
</feature>
<dbReference type="InterPro" id="IPR038051">
    <property type="entry name" value="XRCC4-like_N_sf"/>
</dbReference>
<feature type="compositionally biased region" description="Polar residues" evidence="8">
    <location>
        <begin position="201"/>
        <end position="222"/>
    </location>
</feature>
<dbReference type="CDD" id="cd22285">
    <property type="entry name" value="HD_XLF_N"/>
    <property type="match status" value="1"/>
</dbReference>
<comment type="subcellular location">
    <subcellularLocation>
        <location evidence="1">Nucleus</location>
    </subcellularLocation>
</comment>
<dbReference type="GO" id="GO:0032807">
    <property type="term" value="C:DNA ligase IV complex"/>
    <property type="evidence" value="ECO:0007669"/>
    <property type="project" value="TreeGrafter"/>
</dbReference>
<feature type="region of interest" description="Disordered" evidence="8">
    <location>
        <begin position="266"/>
        <end position="298"/>
    </location>
</feature>
<dbReference type="InterPro" id="IPR015381">
    <property type="entry name" value="XLF-like_N"/>
</dbReference>
<keyword evidence="4" id="KW-0234">DNA repair</keyword>
<evidence type="ECO:0000256" key="1">
    <source>
        <dbReference type="ARBA" id="ARBA00004123"/>
    </source>
</evidence>
<evidence type="ECO:0000256" key="3">
    <source>
        <dbReference type="ARBA" id="ARBA00023125"/>
    </source>
</evidence>
<accession>A0A0K8TPX0</accession>
<dbReference type="InterPro" id="IPR052287">
    <property type="entry name" value="NHEJ_factor"/>
</dbReference>
<sequence length="298" mass="34685">QSIIAKMWSSAKFNDKTFFFRVCIADKSISFHVTDLEGLWSEEKDLSAIFARAKELNKRIEYDEDTVLNTIKSSPTQWEFKESEAEGDDILNLKYYIDGRPFYFKWSLVKRSANDFKDIVLQTLFVSLAAYSRKTDDLLDIIKKKDAEINQYKVEGAVLKRNKVETAPFNENEFLTKYPPQGCDAFVKYARENCESLFSAPQDSTSLKSENPQNNNSKLKTSPQKRNRKFIEHSRFVHKIENEKLTYTDSDNTPPTVDDAFEIEQSLKELQRLQKEDRQATSPSQPPRRKVARKKFTL</sequence>
<dbReference type="EMBL" id="GDAI01001156">
    <property type="protein sequence ID" value="JAI16447.1"/>
    <property type="molecule type" value="mRNA"/>
</dbReference>
<feature type="compositionally biased region" description="Basic residues" evidence="8">
    <location>
        <begin position="287"/>
        <end position="298"/>
    </location>
</feature>
<dbReference type="PANTHER" id="PTHR32235">
    <property type="entry name" value="NON-HOMOLOGOUS END-JOINING FACTOR 1"/>
    <property type="match status" value="1"/>
</dbReference>
<dbReference type="GO" id="GO:0006303">
    <property type="term" value="P:double-strand break repair via nonhomologous end joining"/>
    <property type="evidence" value="ECO:0007669"/>
    <property type="project" value="TreeGrafter"/>
</dbReference>
<feature type="region of interest" description="Disordered" evidence="8">
    <location>
        <begin position="201"/>
        <end position="230"/>
    </location>
</feature>
<evidence type="ECO:0000256" key="7">
    <source>
        <dbReference type="ARBA" id="ARBA00044529"/>
    </source>
</evidence>
<dbReference type="Pfam" id="PF09302">
    <property type="entry name" value="XLF"/>
    <property type="match status" value="1"/>
</dbReference>
<keyword evidence="3" id="KW-0238">DNA-binding</keyword>
<dbReference type="Gene3D" id="1.10.287.450">
    <property type="entry name" value="Helix hairpin bin"/>
    <property type="match status" value="1"/>
</dbReference>
<keyword evidence="2" id="KW-0227">DNA damage</keyword>
<proteinExistence type="evidence at transcript level"/>